<dbReference type="Gene3D" id="3.40.50.410">
    <property type="entry name" value="von Willebrand factor, type A domain"/>
    <property type="match status" value="1"/>
</dbReference>
<gene>
    <name evidence="1" type="ORF">ANCDUO_22166</name>
</gene>
<keyword evidence="2" id="KW-1185">Reference proteome</keyword>
<feature type="non-terminal residue" evidence="1">
    <location>
        <position position="116"/>
    </location>
</feature>
<organism evidence="1 2">
    <name type="scientific">Ancylostoma duodenale</name>
    <dbReference type="NCBI Taxonomy" id="51022"/>
    <lineage>
        <taxon>Eukaryota</taxon>
        <taxon>Metazoa</taxon>
        <taxon>Ecdysozoa</taxon>
        <taxon>Nematoda</taxon>
        <taxon>Chromadorea</taxon>
        <taxon>Rhabditida</taxon>
        <taxon>Rhabditina</taxon>
        <taxon>Rhabditomorpha</taxon>
        <taxon>Strongyloidea</taxon>
        <taxon>Ancylostomatidae</taxon>
        <taxon>Ancylostomatinae</taxon>
        <taxon>Ancylostoma</taxon>
    </lineage>
</organism>
<name>A0A0C2FM21_9BILA</name>
<dbReference type="OrthoDB" id="10448790at2759"/>
<dbReference type="SUPFAM" id="SSF53300">
    <property type="entry name" value="vWA-like"/>
    <property type="match status" value="1"/>
</dbReference>
<evidence type="ECO:0000313" key="2">
    <source>
        <dbReference type="Proteomes" id="UP000054047"/>
    </source>
</evidence>
<protein>
    <submittedName>
        <fullName evidence="1">Uncharacterized protein</fullName>
    </submittedName>
</protein>
<sequence>MPKIGKIIYGATTEVTIDIGHYRDKEELVNSFDEIREIGGSPDANLALKIASQLLMEEERGATVVLHLHVTPLSLRDSSLAEGMRKKDVKLVHLDEKSWSKRDPNAFQKFLCLKDV</sequence>
<dbReference type="AlphaFoldDB" id="A0A0C2FM21"/>
<accession>A0A0C2FM21</accession>
<proteinExistence type="predicted"/>
<dbReference type="Proteomes" id="UP000054047">
    <property type="component" value="Unassembled WGS sequence"/>
</dbReference>
<dbReference type="InterPro" id="IPR036465">
    <property type="entry name" value="vWFA_dom_sf"/>
</dbReference>
<reference evidence="1 2" key="1">
    <citation type="submission" date="2013-12" db="EMBL/GenBank/DDBJ databases">
        <title>Draft genome of the parsitic nematode Ancylostoma duodenale.</title>
        <authorList>
            <person name="Mitreva M."/>
        </authorList>
    </citation>
    <scope>NUCLEOTIDE SEQUENCE [LARGE SCALE GENOMIC DNA]</scope>
    <source>
        <strain evidence="1 2">Zhejiang</strain>
    </source>
</reference>
<evidence type="ECO:0000313" key="1">
    <source>
        <dbReference type="EMBL" id="KIH47769.1"/>
    </source>
</evidence>
<dbReference type="EMBL" id="KN766130">
    <property type="protein sequence ID" value="KIH47769.1"/>
    <property type="molecule type" value="Genomic_DNA"/>
</dbReference>